<dbReference type="EMBL" id="CP042433">
    <property type="protein sequence ID" value="QEC56111.1"/>
    <property type="molecule type" value="Genomic_DNA"/>
</dbReference>
<evidence type="ECO:0000313" key="2">
    <source>
        <dbReference type="Proteomes" id="UP000321204"/>
    </source>
</evidence>
<protein>
    <recommendedName>
        <fullName evidence="3">DUF1002 domain-containing protein</fullName>
    </recommendedName>
</protein>
<gene>
    <name evidence="1" type="ORF">FSB75_09475</name>
</gene>
<dbReference type="AlphaFoldDB" id="A0A5B8UHI7"/>
<proteinExistence type="predicted"/>
<accession>A0A5B8UHI7</accession>
<dbReference type="RefSeq" id="WP_146786159.1">
    <property type="nucleotide sequence ID" value="NZ_BAABIO010000001.1"/>
</dbReference>
<dbReference type="OrthoDB" id="1454374at2"/>
<keyword evidence="2" id="KW-1185">Reference proteome</keyword>
<evidence type="ECO:0008006" key="3">
    <source>
        <dbReference type="Google" id="ProtNLM"/>
    </source>
</evidence>
<evidence type="ECO:0000313" key="1">
    <source>
        <dbReference type="EMBL" id="QEC56111.1"/>
    </source>
</evidence>
<dbReference type="Proteomes" id="UP000321204">
    <property type="component" value="Chromosome"/>
</dbReference>
<organism evidence="1 2">
    <name type="scientific">Flavisolibacter ginsenosidimutans</name>
    <dbReference type="NCBI Taxonomy" id="661481"/>
    <lineage>
        <taxon>Bacteria</taxon>
        <taxon>Pseudomonadati</taxon>
        <taxon>Bacteroidota</taxon>
        <taxon>Chitinophagia</taxon>
        <taxon>Chitinophagales</taxon>
        <taxon>Chitinophagaceae</taxon>
        <taxon>Flavisolibacter</taxon>
    </lineage>
</organism>
<reference evidence="1 2" key="1">
    <citation type="journal article" date="2015" name="Int. J. Syst. Evol. Microbiol.">
        <title>Flavisolibacter ginsenosidimutans sp. nov., with ginsenoside-converting activity isolated from soil used for cultivating ginseng.</title>
        <authorList>
            <person name="Zhao Y."/>
            <person name="Liu Q."/>
            <person name="Kang M.S."/>
            <person name="Jin F."/>
            <person name="Yu H."/>
            <person name="Im W.T."/>
        </authorList>
    </citation>
    <scope>NUCLEOTIDE SEQUENCE [LARGE SCALE GENOMIC DNA]</scope>
    <source>
        <strain evidence="1 2">Gsoil 636</strain>
    </source>
</reference>
<name>A0A5B8UHI7_9BACT</name>
<dbReference type="KEGG" id="fgg:FSB75_09475"/>
<sequence length="60" mass="6679">MFGLNKDNVSGQVNELVERLKTDVNLTDEQAQKVMETIRTFVVEKYPMLSGAVNGMFGGK</sequence>